<evidence type="ECO:0000313" key="4">
    <source>
        <dbReference type="Proteomes" id="UP000078512"/>
    </source>
</evidence>
<reference evidence="3 4" key="1">
    <citation type="submission" date="2016-05" db="EMBL/GenBank/DDBJ databases">
        <title>Genome sequencing reveals origins of a unique bacterial endosymbiosis in the earliest lineages of terrestrial Fungi.</title>
        <authorList>
            <consortium name="DOE Joint Genome Institute"/>
            <person name="Uehling J."/>
            <person name="Gryganskyi A."/>
            <person name="Hameed K."/>
            <person name="Tschaplinski T."/>
            <person name="Misztal P."/>
            <person name="Wu S."/>
            <person name="Desiro A."/>
            <person name="Vande Pol N."/>
            <person name="Du Z.-Y."/>
            <person name="Zienkiewicz A."/>
            <person name="Zienkiewicz K."/>
            <person name="Morin E."/>
            <person name="Tisserant E."/>
            <person name="Splivallo R."/>
            <person name="Hainaut M."/>
            <person name="Henrissat B."/>
            <person name="Ohm R."/>
            <person name="Kuo A."/>
            <person name="Yan J."/>
            <person name="Lipzen A."/>
            <person name="Nolan M."/>
            <person name="Labutti K."/>
            <person name="Barry K."/>
            <person name="Goldstein A."/>
            <person name="Labbe J."/>
            <person name="Schadt C."/>
            <person name="Tuskan G."/>
            <person name="Grigoriev I."/>
            <person name="Martin F."/>
            <person name="Vilgalys R."/>
            <person name="Bonito G."/>
        </authorList>
    </citation>
    <scope>NUCLEOTIDE SEQUENCE [LARGE SCALE GENOMIC DNA]</scope>
    <source>
        <strain evidence="3 4">AG-77</strain>
    </source>
</reference>
<dbReference type="OrthoDB" id="2421678at2759"/>
<feature type="region of interest" description="Disordered" evidence="1">
    <location>
        <begin position="272"/>
        <end position="300"/>
    </location>
</feature>
<dbReference type="AlphaFoldDB" id="A0A197JRD8"/>
<keyword evidence="2" id="KW-0732">Signal</keyword>
<accession>A0A197JRD8</accession>
<name>A0A197JRD8_9FUNG</name>
<protein>
    <submittedName>
        <fullName evidence="3">Uncharacterized protein</fullName>
    </submittedName>
</protein>
<organism evidence="3 4">
    <name type="scientific">Linnemannia elongata AG-77</name>
    <dbReference type="NCBI Taxonomy" id="1314771"/>
    <lineage>
        <taxon>Eukaryota</taxon>
        <taxon>Fungi</taxon>
        <taxon>Fungi incertae sedis</taxon>
        <taxon>Mucoromycota</taxon>
        <taxon>Mortierellomycotina</taxon>
        <taxon>Mortierellomycetes</taxon>
        <taxon>Mortierellales</taxon>
        <taxon>Mortierellaceae</taxon>
        <taxon>Linnemannia</taxon>
    </lineage>
</organism>
<evidence type="ECO:0000313" key="3">
    <source>
        <dbReference type="EMBL" id="OAQ26889.1"/>
    </source>
</evidence>
<sequence>MGLVSTVAIATSLLLFTSQNLAYAQDANCSAIYNDFAPSSTPSSIYQKCYTDQAYNTALVLQGVNPNYSDILSQICSRPACSHSTLVSANSQYLAACASSIDAETANGNILQTGKIALELFFAEPIRAVYCTLDPNAHPPPAPPVTPGSVPATTPSPPPPSYCLEQPVVGSPTSKFATNLAIYLTSGTIRAAQAPFFETLDQTDTCSPCSQRIISASVSYLSENLMPRIGPFYTPEFVQYWTKLVVAYNALCKTSLVQSWPEGTLNVTTVPVPAPSTSPSSPAAAEPAAPASTVGLSNAGRSPRGNSATLSYSVSPGFVVASVVVAVGTSVASSLLSWL</sequence>
<proteinExistence type="predicted"/>
<feature type="chain" id="PRO_5008276187" evidence="2">
    <location>
        <begin position="25"/>
        <end position="339"/>
    </location>
</feature>
<dbReference type="EMBL" id="KV442062">
    <property type="protein sequence ID" value="OAQ26889.1"/>
    <property type="molecule type" value="Genomic_DNA"/>
</dbReference>
<feature type="compositionally biased region" description="Low complexity" evidence="1">
    <location>
        <begin position="272"/>
        <end position="294"/>
    </location>
</feature>
<evidence type="ECO:0000256" key="1">
    <source>
        <dbReference type="SAM" id="MobiDB-lite"/>
    </source>
</evidence>
<feature type="signal peptide" evidence="2">
    <location>
        <begin position="1"/>
        <end position="24"/>
    </location>
</feature>
<evidence type="ECO:0000256" key="2">
    <source>
        <dbReference type="SAM" id="SignalP"/>
    </source>
</evidence>
<dbReference type="Proteomes" id="UP000078512">
    <property type="component" value="Unassembled WGS sequence"/>
</dbReference>
<gene>
    <name evidence="3" type="ORF">K457DRAFT_21711</name>
</gene>
<keyword evidence="4" id="KW-1185">Reference proteome</keyword>